<dbReference type="STRING" id="1619313.EM595_2220"/>
<dbReference type="GeneID" id="84612808"/>
<organism evidence="1 2">
    <name type="scientific">Duffyella gerundensis</name>
    <dbReference type="NCBI Taxonomy" id="1619313"/>
    <lineage>
        <taxon>Bacteria</taxon>
        <taxon>Pseudomonadati</taxon>
        <taxon>Pseudomonadota</taxon>
        <taxon>Gammaproteobacteria</taxon>
        <taxon>Enterobacterales</taxon>
        <taxon>Erwiniaceae</taxon>
        <taxon>Duffyella</taxon>
    </lineage>
</organism>
<accession>A0A0U5L6S0</accession>
<dbReference type="EMBL" id="LN907827">
    <property type="protein sequence ID" value="CUU24454.1"/>
    <property type="molecule type" value="Genomic_DNA"/>
</dbReference>
<gene>
    <name evidence="1" type="ORF">EM595_2220</name>
</gene>
<evidence type="ECO:0000313" key="2">
    <source>
        <dbReference type="Proteomes" id="UP000059419"/>
    </source>
</evidence>
<protein>
    <submittedName>
        <fullName evidence="1">Uncharacterized protein</fullName>
    </submittedName>
</protein>
<dbReference type="RefSeq" id="WP_067431654.1">
    <property type="nucleotide sequence ID" value="NZ_CP073262.1"/>
</dbReference>
<name>A0A0U5L6S0_9GAMM</name>
<dbReference type="Proteomes" id="UP000059419">
    <property type="component" value="Chromosome 1"/>
</dbReference>
<keyword evidence="2" id="KW-1185">Reference proteome</keyword>
<dbReference type="KEGG" id="ege:EM595_2220"/>
<evidence type="ECO:0000313" key="1">
    <source>
        <dbReference type="EMBL" id="CUU24454.1"/>
    </source>
</evidence>
<reference evidence="2" key="1">
    <citation type="submission" date="2015-11" db="EMBL/GenBank/DDBJ databases">
        <authorList>
            <person name="Blom J."/>
        </authorList>
    </citation>
    <scope>NUCLEOTIDE SEQUENCE [LARGE SCALE GENOMIC DNA]</scope>
</reference>
<sequence length="104" mass="11970">MITITGAIKVPEFLSFLSSLMGTLTQQKVEVLSGYPANCSRWLTIYHYRHTNRWSLEWYDKPGYGRPPMLNNDDCLMREANKGASSEELDYARRLLEKTGFCDA</sequence>
<dbReference type="AlphaFoldDB" id="A0A0U5L6S0"/>
<proteinExistence type="predicted"/>
<dbReference type="OrthoDB" id="6543374at2"/>
<dbReference type="PATRIC" id="fig|1619313.3.peg.2307"/>